<dbReference type="PROSITE" id="PS50294">
    <property type="entry name" value="WD_REPEATS_REGION"/>
    <property type="match status" value="1"/>
</dbReference>
<feature type="domain" description="PFU" evidence="7">
    <location>
        <begin position="556"/>
        <end position="651"/>
    </location>
</feature>
<comment type="subcellular location">
    <subcellularLocation>
        <location evidence="1">Cytoplasm</location>
    </subcellularLocation>
</comment>
<feature type="chain" id="PRO_5043652247" description="Phospholipase A-2-activating protein" evidence="6">
    <location>
        <begin position="22"/>
        <end position="1023"/>
    </location>
</feature>
<evidence type="ECO:0000256" key="6">
    <source>
        <dbReference type="SAM" id="SignalP"/>
    </source>
</evidence>
<evidence type="ECO:0000313" key="9">
    <source>
        <dbReference type="EMBL" id="GJJ12306.1"/>
    </source>
</evidence>
<dbReference type="InterPro" id="IPR011989">
    <property type="entry name" value="ARM-like"/>
</dbReference>
<keyword evidence="4" id="KW-0677">Repeat</keyword>
<dbReference type="SMART" id="SM00320">
    <property type="entry name" value="WD40"/>
    <property type="match status" value="5"/>
</dbReference>
<feature type="domain" description="PUL" evidence="8">
    <location>
        <begin position="711"/>
        <end position="1022"/>
    </location>
</feature>
<gene>
    <name evidence="9" type="ORF">Clacol_006547</name>
</gene>
<dbReference type="GO" id="GO:0010992">
    <property type="term" value="P:ubiquitin recycling"/>
    <property type="evidence" value="ECO:0007669"/>
    <property type="project" value="TreeGrafter"/>
</dbReference>
<keyword evidence="6" id="KW-0732">Signal</keyword>
<evidence type="ECO:0000256" key="4">
    <source>
        <dbReference type="ARBA" id="ARBA00022737"/>
    </source>
</evidence>
<dbReference type="PANTHER" id="PTHR19849">
    <property type="entry name" value="PHOSPHOLIPASE A-2-ACTIVATING PROTEIN"/>
    <property type="match status" value="1"/>
</dbReference>
<dbReference type="InterPro" id="IPR013535">
    <property type="entry name" value="PUL_dom"/>
</dbReference>
<dbReference type="AlphaFoldDB" id="A0AAV5AIJ7"/>
<dbReference type="CDD" id="cd00200">
    <property type="entry name" value="WD40"/>
    <property type="match status" value="1"/>
</dbReference>
<dbReference type="Proteomes" id="UP001050691">
    <property type="component" value="Unassembled WGS sequence"/>
</dbReference>
<dbReference type="InterPro" id="IPR036322">
    <property type="entry name" value="WD40_repeat_dom_sf"/>
</dbReference>
<dbReference type="Gene3D" id="2.130.10.10">
    <property type="entry name" value="YVTN repeat-like/Quinoprotein amine dehydrogenase"/>
    <property type="match status" value="1"/>
</dbReference>
<dbReference type="InterPro" id="IPR001680">
    <property type="entry name" value="WD40_rpt"/>
</dbReference>
<dbReference type="GO" id="GO:0043161">
    <property type="term" value="P:proteasome-mediated ubiquitin-dependent protein catabolic process"/>
    <property type="evidence" value="ECO:0007669"/>
    <property type="project" value="TreeGrafter"/>
</dbReference>
<evidence type="ECO:0000256" key="2">
    <source>
        <dbReference type="ARBA" id="ARBA00022490"/>
    </source>
</evidence>
<evidence type="ECO:0000256" key="3">
    <source>
        <dbReference type="ARBA" id="ARBA00022574"/>
    </source>
</evidence>
<sequence>MLKALLAVSVFIAPHVMSVAGLTWGETKVFDLASGGATTDSKSLVDQVAQFDNYLSPPPPEALWKSNNSLAAIFIGINDVGGSDVFMKGNSWDWTNVTQHGFHETVLDRYFQQVENLYSKGVRSFLFVNVPPIDRAPLFIEQGPSATSKVKASLADYNDQLAGQITAFEQRHHDLDQVTLFDSNSLFNALLDNANVLGFVNATGYCEAYQVRAVASPAPNLILSASRDTTAIAWNRNPSDTSFQPTVFHPSSRYVNAIGYLSSFAEDPGMGSLFVSYRDGISLYIKDYLVAGCQGALITVFSLQNPQPEPNYTLVGHTSNTPLYFCRTARVWKDFQCLHVLEGHQEAVWAVLILGPAKYLSGSADKTIRLWESSQTTHIYRGHNDVVRGLVLLPDIGFASCSNDSEIRVWTLGGDVIYTLSGHSSFAYSVAVLPSGDIVSSGEDRTVRIWRDGECIQTIVHPAISVWCVSTMPNGDIISGASDGVVRIFSESSERWASEAELKEYEEKISNQALNKEQLGSLKSSDIKGPDALLRPGQKDGQVLLVQEGSSVDAYQWDMSSGRWIKAGQVVDAVGSNRKQIYEGKEYDYVFDVDIQEGLPPLKLPYNASENPYVAAQHFLERNDLPNAYLDEVVKFIEKNTSGITLGTNSEYVDPFTGASRYVATESTSDARAGGNIYADPFTGASRYTAATAATHDTPSSNPGPSAPTTKIIPVPLPLTFKQANVPAMRNKTYQLNDALRMEISTSSLAISTQEMYTIDQAFDELSFTLGASSFRGTSPITNVHVDVLIQILERWPVSQRFPILDLARLISAFAPSSYAGEGQCLTFLNALFNAAEWSESWTLHQLPKSRETNVLLTLRSVANIFQLPGEGGTNSLSNLDCIQPVSQIVTTITPIAHFFVFEKVLEKLLQPPYQSFSKAHRVVLATTAFNISCISLKTDLPVETRDTYLQLILKVISEEDADTETIYRILVALGNYLHALRKRGHPRLQDQQVIRAFVESLVETKRGEERIYNAGNDVLTFL</sequence>
<dbReference type="PROSITE" id="PS50082">
    <property type="entry name" value="WD_REPEATS_2"/>
    <property type="match status" value="3"/>
</dbReference>
<keyword evidence="2" id="KW-0963">Cytoplasm</keyword>
<keyword evidence="10" id="KW-1185">Reference proteome</keyword>
<dbReference type="InterPro" id="IPR038122">
    <property type="entry name" value="PFU_sf"/>
</dbReference>
<evidence type="ECO:0000313" key="10">
    <source>
        <dbReference type="Proteomes" id="UP001050691"/>
    </source>
</evidence>
<dbReference type="Pfam" id="PF09070">
    <property type="entry name" value="PFU"/>
    <property type="match status" value="1"/>
</dbReference>
<dbReference type="GO" id="GO:0043130">
    <property type="term" value="F:ubiquitin binding"/>
    <property type="evidence" value="ECO:0007669"/>
    <property type="project" value="TreeGrafter"/>
</dbReference>
<evidence type="ECO:0000256" key="5">
    <source>
        <dbReference type="PROSITE-ProRule" id="PRU00221"/>
    </source>
</evidence>
<feature type="repeat" description="WD" evidence="5">
    <location>
        <begin position="420"/>
        <end position="450"/>
    </location>
</feature>
<dbReference type="InterPro" id="IPR015943">
    <property type="entry name" value="WD40/YVTN_repeat-like_dom_sf"/>
</dbReference>
<dbReference type="InterPro" id="IPR015155">
    <property type="entry name" value="PFU"/>
</dbReference>
<dbReference type="GO" id="GO:0005737">
    <property type="term" value="C:cytoplasm"/>
    <property type="evidence" value="ECO:0007669"/>
    <property type="project" value="UniProtKB-SubCell"/>
</dbReference>
<proteinExistence type="predicted"/>
<evidence type="ECO:0000256" key="1">
    <source>
        <dbReference type="ARBA" id="ARBA00004496"/>
    </source>
</evidence>
<feature type="repeat" description="WD" evidence="5">
    <location>
        <begin position="341"/>
        <end position="381"/>
    </location>
</feature>
<reference evidence="9" key="1">
    <citation type="submission" date="2021-10" db="EMBL/GenBank/DDBJ databases">
        <title>De novo Genome Assembly of Clathrus columnatus (Basidiomycota, Fungi) Using Illumina and Nanopore Sequence Data.</title>
        <authorList>
            <person name="Ogiso-Tanaka E."/>
            <person name="Itagaki H."/>
            <person name="Hosoya T."/>
            <person name="Hosaka K."/>
        </authorList>
    </citation>
    <scope>NUCLEOTIDE SEQUENCE</scope>
    <source>
        <strain evidence="9">MO-923</strain>
    </source>
</reference>
<dbReference type="PROSITE" id="PS51396">
    <property type="entry name" value="PUL"/>
    <property type="match status" value="1"/>
</dbReference>
<evidence type="ECO:0000259" key="7">
    <source>
        <dbReference type="PROSITE" id="PS51394"/>
    </source>
</evidence>
<feature type="signal peptide" evidence="6">
    <location>
        <begin position="1"/>
        <end position="21"/>
    </location>
</feature>
<dbReference type="Pfam" id="PF00400">
    <property type="entry name" value="WD40"/>
    <property type="match status" value="4"/>
</dbReference>
<dbReference type="SUPFAM" id="SSF50978">
    <property type="entry name" value="WD40 repeat-like"/>
    <property type="match status" value="1"/>
</dbReference>
<feature type="repeat" description="WD" evidence="5">
    <location>
        <begin position="380"/>
        <end position="412"/>
    </location>
</feature>
<dbReference type="PANTHER" id="PTHR19849:SF0">
    <property type="entry name" value="PHOSPHOLIPASE A-2-ACTIVATING PROTEIN"/>
    <property type="match status" value="1"/>
</dbReference>
<dbReference type="GO" id="GO:0005634">
    <property type="term" value="C:nucleus"/>
    <property type="evidence" value="ECO:0007669"/>
    <property type="project" value="TreeGrafter"/>
</dbReference>
<keyword evidence="3 5" id="KW-0853">WD repeat</keyword>
<dbReference type="EMBL" id="BPWL01000007">
    <property type="protein sequence ID" value="GJJ12306.1"/>
    <property type="molecule type" value="Genomic_DNA"/>
</dbReference>
<organism evidence="9 10">
    <name type="scientific">Clathrus columnatus</name>
    <dbReference type="NCBI Taxonomy" id="1419009"/>
    <lineage>
        <taxon>Eukaryota</taxon>
        <taxon>Fungi</taxon>
        <taxon>Dikarya</taxon>
        <taxon>Basidiomycota</taxon>
        <taxon>Agaricomycotina</taxon>
        <taxon>Agaricomycetes</taxon>
        <taxon>Phallomycetidae</taxon>
        <taxon>Phallales</taxon>
        <taxon>Clathraceae</taxon>
        <taxon>Clathrus</taxon>
    </lineage>
</organism>
<dbReference type="Gene3D" id="1.25.10.10">
    <property type="entry name" value="Leucine-rich Repeat Variant"/>
    <property type="match status" value="1"/>
</dbReference>
<comment type="caution">
    <text evidence="9">The sequence shown here is derived from an EMBL/GenBank/DDBJ whole genome shotgun (WGS) entry which is preliminary data.</text>
</comment>
<protein>
    <recommendedName>
        <fullName evidence="11">Phospholipase A-2-activating protein</fullName>
    </recommendedName>
</protein>
<dbReference type="Gene3D" id="3.10.20.870">
    <property type="entry name" value="PFU (PLAA family ubiquitin binding), C-terminal domain"/>
    <property type="match status" value="1"/>
</dbReference>
<dbReference type="PROSITE" id="PS51394">
    <property type="entry name" value="PFU"/>
    <property type="match status" value="1"/>
</dbReference>
<accession>A0AAV5AIJ7</accession>
<evidence type="ECO:0008006" key="11">
    <source>
        <dbReference type="Google" id="ProtNLM"/>
    </source>
</evidence>
<evidence type="ECO:0000259" key="8">
    <source>
        <dbReference type="PROSITE" id="PS51396"/>
    </source>
</evidence>
<name>A0AAV5AIJ7_9AGAM</name>
<dbReference type="Pfam" id="PF08324">
    <property type="entry name" value="PUL"/>
    <property type="match status" value="1"/>
</dbReference>